<dbReference type="AlphaFoldDB" id="A0A2S2Q753"/>
<dbReference type="Gene3D" id="3.30.420.10">
    <property type="entry name" value="Ribonuclease H-like superfamily/Ribonuclease H"/>
    <property type="match status" value="1"/>
</dbReference>
<name>A0A2S2Q753_9HEMI</name>
<sequence>MESIMTAPSDVRFKQRAVIEFLVAENVKPVDIHRRLLAVYGNQTLDVSSVRRWALRVKGSEVGKAIITDQDRSGRPVTVTDEAHKQKVDDLAKGNRRIKQSEIAIALGISKERVQHILCELEYRKICARWVPKMLTEEMKQNRVEICRQLLLRFERERENFLNIMVTGDESWVHHYNPENKRQSMEFRHKTSPAPKKFKVQASAGKVMLSVFWDSKGVIHTEYLEKGSTINSIRYIETLKRLKKRIKRVRPNLTQFLLHHDNARPHCSRATMTEIESLRFQVIPHPPYSPDLAPCDFFLFPKLKEHLKGTKFNSDEKVKAEVKRWFNAQPEEFYLNGISKLVKEHGSLFFSHAGHSCIGRLCYKQSSF</sequence>
<dbReference type="OrthoDB" id="8195351at2759"/>
<dbReference type="EMBL" id="GGMS01004380">
    <property type="protein sequence ID" value="MBY73583.1"/>
    <property type="molecule type" value="Transcribed_RNA"/>
</dbReference>
<reference evidence="1" key="1">
    <citation type="submission" date="2018-04" db="EMBL/GenBank/DDBJ databases">
        <title>Transcriptome assembly of Sipha flava.</title>
        <authorList>
            <person name="Scully E.D."/>
            <person name="Geib S.M."/>
            <person name="Palmer N.A."/>
            <person name="Koch K."/>
            <person name="Bradshaw J."/>
            <person name="Heng-Moss T."/>
            <person name="Sarath G."/>
        </authorList>
    </citation>
    <scope>NUCLEOTIDE SEQUENCE</scope>
</reference>
<dbReference type="InterPro" id="IPR001888">
    <property type="entry name" value="Transposase_1"/>
</dbReference>
<proteinExistence type="predicted"/>
<dbReference type="InterPro" id="IPR052709">
    <property type="entry name" value="Transposase-MT_Hybrid"/>
</dbReference>
<dbReference type="Pfam" id="PF01359">
    <property type="entry name" value="Transposase_1"/>
    <property type="match status" value="1"/>
</dbReference>
<dbReference type="PANTHER" id="PTHR46060">
    <property type="entry name" value="MARINER MOS1 TRANSPOSASE-LIKE PROTEIN"/>
    <property type="match status" value="1"/>
</dbReference>
<accession>A0A2S2Q753</accession>
<gene>
    <name evidence="1" type="ORF">g.178964</name>
</gene>
<evidence type="ECO:0000313" key="1">
    <source>
        <dbReference type="EMBL" id="MBY73583.1"/>
    </source>
</evidence>
<organism evidence="1">
    <name type="scientific">Sipha flava</name>
    <name type="common">yellow sugarcane aphid</name>
    <dbReference type="NCBI Taxonomy" id="143950"/>
    <lineage>
        <taxon>Eukaryota</taxon>
        <taxon>Metazoa</taxon>
        <taxon>Ecdysozoa</taxon>
        <taxon>Arthropoda</taxon>
        <taxon>Hexapoda</taxon>
        <taxon>Insecta</taxon>
        <taxon>Pterygota</taxon>
        <taxon>Neoptera</taxon>
        <taxon>Paraneoptera</taxon>
        <taxon>Hemiptera</taxon>
        <taxon>Sternorrhyncha</taxon>
        <taxon>Aphidomorpha</taxon>
        <taxon>Aphidoidea</taxon>
        <taxon>Aphididae</taxon>
        <taxon>Sipha</taxon>
    </lineage>
</organism>
<dbReference type="PANTHER" id="PTHR46060:SF1">
    <property type="entry name" value="MARINER MOS1 TRANSPOSASE-LIKE PROTEIN"/>
    <property type="match status" value="1"/>
</dbReference>
<protein>
    <submittedName>
        <fullName evidence="1">Mariner Mos1 transposase</fullName>
    </submittedName>
</protein>
<dbReference type="GO" id="GO:0003676">
    <property type="term" value="F:nucleic acid binding"/>
    <property type="evidence" value="ECO:0007669"/>
    <property type="project" value="InterPro"/>
</dbReference>
<dbReference type="InterPro" id="IPR036397">
    <property type="entry name" value="RNaseH_sf"/>
</dbReference>